<protein>
    <submittedName>
        <fullName evidence="1">Uncharacterized protein</fullName>
    </submittedName>
</protein>
<sequence length="70" mass="7918">MVVVLRGCVDNLTWDFGNTAGETPCGDVNKSQNEIKLPILRIISLFIQEIMVSLVVNSSTSYQLHQVYRY</sequence>
<dbReference type="Proteomes" id="UP001292094">
    <property type="component" value="Unassembled WGS sequence"/>
</dbReference>
<comment type="caution">
    <text evidence="1">The sequence shown here is derived from an EMBL/GenBank/DDBJ whole genome shotgun (WGS) entry which is preliminary data.</text>
</comment>
<reference evidence="1" key="1">
    <citation type="submission" date="2023-11" db="EMBL/GenBank/DDBJ databases">
        <title>Genome assemblies of two species of porcelain crab, Petrolisthes cinctipes and Petrolisthes manimaculis (Anomura: Porcellanidae).</title>
        <authorList>
            <person name="Angst P."/>
        </authorList>
    </citation>
    <scope>NUCLEOTIDE SEQUENCE</scope>
    <source>
        <strain evidence="1">PB745_02</strain>
        <tissue evidence="1">Gill</tissue>
    </source>
</reference>
<dbReference type="EMBL" id="JAWZYT010001723">
    <property type="protein sequence ID" value="KAK4309716.1"/>
    <property type="molecule type" value="Genomic_DNA"/>
</dbReference>
<keyword evidence="2" id="KW-1185">Reference proteome</keyword>
<dbReference type="AlphaFoldDB" id="A0AAE1PL40"/>
<gene>
    <name evidence="1" type="ORF">Pmani_018646</name>
</gene>
<name>A0AAE1PL40_9EUCA</name>
<evidence type="ECO:0000313" key="1">
    <source>
        <dbReference type="EMBL" id="KAK4309716.1"/>
    </source>
</evidence>
<organism evidence="1 2">
    <name type="scientific">Petrolisthes manimaculis</name>
    <dbReference type="NCBI Taxonomy" id="1843537"/>
    <lineage>
        <taxon>Eukaryota</taxon>
        <taxon>Metazoa</taxon>
        <taxon>Ecdysozoa</taxon>
        <taxon>Arthropoda</taxon>
        <taxon>Crustacea</taxon>
        <taxon>Multicrustacea</taxon>
        <taxon>Malacostraca</taxon>
        <taxon>Eumalacostraca</taxon>
        <taxon>Eucarida</taxon>
        <taxon>Decapoda</taxon>
        <taxon>Pleocyemata</taxon>
        <taxon>Anomura</taxon>
        <taxon>Galatheoidea</taxon>
        <taxon>Porcellanidae</taxon>
        <taxon>Petrolisthes</taxon>
    </lineage>
</organism>
<accession>A0AAE1PL40</accession>
<proteinExistence type="predicted"/>
<evidence type="ECO:0000313" key="2">
    <source>
        <dbReference type="Proteomes" id="UP001292094"/>
    </source>
</evidence>